<dbReference type="EMBL" id="CM000882">
    <property type="protein sequence ID" value="PNT69615.1"/>
    <property type="molecule type" value="Genomic_DNA"/>
</dbReference>
<evidence type="ECO:0000313" key="2">
    <source>
        <dbReference type="EnsemblPlants" id="PNT69615"/>
    </source>
</evidence>
<reference evidence="1 2" key="1">
    <citation type="journal article" date="2010" name="Nature">
        <title>Genome sequencing and analysis of the model grass Brachypodium distachyon.</title>
        <authorList>
            <consortium name="International Brachypodium Initiative"/>
        </authorList>
    </citation>
    <scope>NUCLEOTIDE SEQUENCE [LARGE SCALE GENOMIC DNA]</scope>
    <source>
        <strain evidence="1 2">Bd21</strain>
    </source>
</reference>
<protein>
    <submittedName>
        <fullName evidence="1 2">Uncharacterized protein</fullName>
    </submittedName>
</protein>
<dbReference type="Gramene" id="PNT69615">
    <property type="protein sequence ID" value="PNT69615"/>
    <property type="gene ID" value="BRADI_3g58946v3"/>
</dbReference>
<keyword evidence="3" id="KW-1185">Reference proteome</keyword>
<evidence type="ECO:0000313" key="3">
    <source>
        <dbReference type="Proteomes" id="UP000008810"/>
    </source>
</evidence>
<evidence type="ECO:0000313" key="1">
    <source>
        <dbReference type="EMBL" id="PNT69615.1"/>
    </source>
</evidence>
<name>A0A2K2D5Q7_BRADI</name>
<sequence length="101" mass="11706">MRGESCYLQPHVECHIKDVFFMSRPPKKWRRRRRRRHFRAPGLRRLPRLVQGSRPEGIMTWACEELLFSCVSGLSRLTSGRRTKRSSSGMLLRASVGVPPG</sequence>
<dbReference type="InParanoid" id="A0A2K2D5Q7"/>
<dbReference type="Proteomes" id="UP000008810">
    <property type="component" value="Chromosome 3"/>
</dbReference>
<reference evidence="2" key="3">
    <citation type="submission" date="2018-08" db="UniProtKB">
        <authorList>
            <consortium name="EnsemblPlants"/>
        </authorList>
    </citation>
    <scope>IDENTIFICATION</scope>
    <source>
        <strain evidence="2">cv. Bd21</strain>
    </source>
</reference>
<dbReference type="EnsemblPlants" id="PNT69615">
    <property type="protein sequence ID" value="PNT69615"/>
    <property type="gene ID" value="BRADI_3g58946v3"/>
</dbReference>
<proteinExistence type="predicted"/>
<gene>
    <name evidence="1" type="ORF">BRADI_3g58946v3</name>
</gene>
<dbReference type="AlphaFoldDB" id="A0A2K2D5Q7"/>
<reference evidence="1" key="2">
    <citation type="submission" date="2017-06" db="EMBL/GenBank/DDBJ databases">
        <title>WGS assembly of Brachypodium distachyon.</title>
        <authorList>
            <consortium name="The International Brachypodium Initiative"/>
            <person name="Lucas S."/>
            <person name="Harmon-Smith M."/>
            <person name="Lail K."/>
            <person name="Tice H."/>
            <person name="Grimwood J."/>
            <person name="Bruce D."/>
            <person name="Barry K."/>
            <person name="Shu S."/>
            <person name="Lindquist E."/>
            <person name="Wang M."/>
            <person name="Pitluck S."/>
            <person name="Vogel J.P."/>
            <person name="Garvin D.F."/>
            <person name="Mockler T.C."/>
            <person name="Schmutz J."/>
            <person name="Rokhsar D."/>
            <person name="Bevan M.W."/>
        </authorList>
    </citation>
    <scope>NUCLEOTIDE SEQUENCE</scope>
    <source>
        <strain evidence="1">Bd21</strain>
    </source>
</reference>
<organism evidence="1">
    <name type="scientific">Brachypodium distachyon</name>
    <name type="common">Purple false brome</name>
    <name type="synonym">Trachynia distachya</name>
    <dbReference type="NCBI Taxonomy" id="15368"/>
    <lineage>
        <taxon>Eukaryota</taxon>
        <taxon>Viridiplantae</taxon>
        <taxon>Streptophyta</taxon>
        <taxon>Embryophyta</taxon>
        <taxon>Tracheophyta</taxon>
        <taxon>Spermatophyta</taxon>
        <taxon>Magnoliopsida</taxon>
        <taxon>Liliopsida</taxon>
        <taxon>Poales</taxon>
        <taxon>Poaceae</taxon>
        <taxon>BOP clade</taxon>
        <taxon>Pooideae</taxon>
        <taxon>Stipodae</taxon>
        <taxon>Brachypodieae</taxon>
        <taxon>Brachypodium</taxon>
    </lineage>
</organism>
<accession>A0A2K2D5Q7</accession>